<dbReference type="RefSeq" id="WP_129229196.1">
    <property type="nucleotide sequence ID" value="NZ_QYBB01000044.1"/>
</dbReference>
<dbReference type="Proteomes" id="UP000290759">
    <property type="component" value="Unassembled WGS sequence"/>
</dbReference>
<organism evidence="1 2">
    <name type="scientific">Lichenibacterium minor</name>
    <dbReference type="NCBI Taxonomy" id="2316528"/>
    <lineage>
        <taxon>Bacteria</taxon>
        <taxon>Pseudomonadati</taxon>
        <taxon>Pseudomonadota</taxon>
        <taxon>Alphaproteobacteria</taxon>
        <taxon>Hyphomicrobiales</taxon>
        <taxon>Lichenihabitantaceae</taxon>
        <taxon>Lichenibacterium</taxon>
    </lineage>
</organism>
<name>A0A4Q2U0N3_9HYPH</name>
<protein>
    <submittedName>
        <fullName evidence="1">Uncharacterized protein</fullName>
    </submittedName>
</protein>
<reference evidence="1 2" key="1">
    <citation type="submission" date="2018-12" db="EMBL/GenBank/DDBJ databases">
        <authorList>
            <person name="Grouzdev D.S."/>
            <person name="Krutkina M.S."/>
        </authorList>
    </citation>
    <scope>NUCLEOTIDE SEQUENCE [LARGE SCALE GENOMIC DNA]</scope>
    <source>
        <strain evidence="1 2">RmlP026</strain>
    </source>
</reference>
<comment type="caution">
    <text evidence="1">The sequence shown here is derived from an EMBL/GenBank/DDBJ whole genome shotgun (WGS) entry which is preliminary data.</text>
</comment>
<evidence type="ECO:0000313" key="1">
    <source>
        <dbReference type="EMBL" id="RYC29640.1"/>
    </source>
</evidence>
<evidence type="ECO:0000313" key="2">
    <source>
        <dbReference type="Proteomes" id="UP000290759"/>
    </source>
</evidence>
<dbReference type="AlphaFoldDB" id="A0A4Q2U0N3"/>
<gene>
    <name evidence="1" type="ORF">D3273_22780</name>
</gene>
<dbReference type="OrthoDB" id="7998115at2"/>
<sequence length="140" mass="15624">MGAAIPPSALPRIGALLRMMASPVDGEALNATRALGRTLQGAGVDWHALADAVEHPIPPPMPLRRPRRAMPDQGHIKWTPSYRHEVRVTLEHGLSRLNLTSWERQFVTDIIARLRDPHGRLTFRQAEIVDRLVAKIGGRR</sequence>
<proteinExistence type="predicted"/>
<reference evidence="1 2" key="2">
    <citation type="submission" date="2019-02" db="EMBL/GenBank/DDBJ databases">
        <title>'Lichenibacterium ramalinii' gen. nov. sp. nov., 'Lichenibacterium minor' gen. nov. sp. nov.</title>
        <authorList>
            <person name="Pankratov T."/>
        </authorList>
    </citation>
    <scope>NUCLEOTIDE SEQUENCE [LARGE SCALE GENOMIC DNA]</scope>
    <source>
        <strain evidence="1 2">RmlP026</strain>
    </source>
</reference>
<accession>A0A4Q2U0N3</accession>
<keyword evidence="2" id="KW-1185">Reference proteome</keyword>
<dbReference type="EMBL" id="QYBB01000044">
    <property type="protein sequence ID" value="RYC29640.1"/>
    <property type="molecule type" value="Genomic_DNA"/>
</dbReference>